<evidence type="ECO:0000256" key="3">
    <source>
        <dbReference type="ARBA" id="ARBA00005884"/>
    </source>
</evidence>
<dbReference type="CDD" id="cd22586">
    <property type="entry name" value="Rcat_RBR_ARI1-like"/>
    <property type="match status" value="1"/>
</dbReference>
<dbReference type="GO" id="GO:0061630">
    <property type="term" value="F:ubiquitin protein ligase activity"/>
    <property type="evidence" value="ECO:0007669"/>
    <property type="project" value="UniProtKB-EC"/>
</dbReference>
<organism evidence="15 16">
    <name type="scientific">Chara braunii</name>
    <name type="common">Braun's stonewort</name>
    <dbReference type="NCBI Taxonomy" id="69332"/>
    <lineage>
        <taxon>Eukaryota</taxon>
        <taxon>Viridiplantae</taxon>
        <taxon>Streptophyta</taxon>
        <taxon>Charophyceae</taxon>
        <taxon>Charales</taxon>
        <taxon>Characeae</taxon>
        <taxon>Chara</taxon>
    </lineage>
</organism>
<accession>A0A388KEZ3</accession>
<keyword evidence="7" id="KW-0677">Repeat</keyword>
<evidence type="ECO:0000259" key="13">
    <source>
        <dbReference type="PROSITE" id="PS50089"/>
    </source>
</evidence>
<keyword evidence="6" id="KW-0479">Metal-binding</keyword>
<keyword evidence="9" id="KW-0833">Ubl conjugation pathway</keyword>
<sequence length="923" mass="101295">MRSVIITKASLLAAQSQDLCQVVELLRVNVNQARSLLIHYRWNVESLSGRLGELGVDKVFQEAGIPLRTEDDSDADTPTIDAPSTAAASKDGHVYCKSCMDETAIEESTTMDCGHIFCNDCWMQYFLIKIKEGQSRRITCMDFIRRPVQSRDNSSSGDDKGGGVVETEEVKCNAICDEEHVRRLVGAVDRDMLERYERSLLESYIEDNNKVKWCPSVPHCGNAIQVDGEPYCELECVCGRRFCFNCLADPHSPSSCYMWALWERKCKDESETLNWMHANTKTCPKCQKPVEKNGGCNLVTCVCGQAFCWLCGCPTGREHTWTNIAGHNCGRYKDEKEVEAKRAERDLKRYLHYHNFWKGHMDSLKLEEKQKAVVHEKIAKLEESESMVKDYTWLTNALQVLFRTRRVLAYSYVFAFYMFGNDLFKDEITREQNNINQNLFEDRQMQLEESVELLSKLVNFPIDLHPDDNRLQAVRMQVVNLVAKTETLCNGMYEIVEKDLLGSLQHSSHHIARYKPYAAEQLVHVAISSSYLQGSENGVSCGSGSVVEVPALCMSLTESRSGLAGNASGPSARNEDANVGAATGIGGGGGGGQGQSSRGVVMLTEEKEDKGGEVVFEAELPRNEEGEMYSRKVQEESRVRRERALKRPAAEVPDDKMRNWEPDSKAARLSCRVPSNPPVNAQSVAALPLGEKDALDFGRLLGGGRGSSRSAADLGFKTAMDAFGFYREAVPREQREDGVAQGAAVMGVEDWNAGRKGVGGLLMPGMGAGMAMRGGVSSQDNNGGGVMIGEPREWTERRDRARRRAAPDGIGDGGAAAAPEGHDVHDSGGGVGKGVRGEAGARGWGGAEDGGGSGRGLLQSGGGIPQCPVCMLFFEQSATNDEINSHVDEVLRCTFDDLHVIFSEALTSLLTEPCVVSVTVSFC</sequence>
<evidence type="ECO:0000256" key="1">
    <source>
        <dbReference type="ARBA" id="ARBA00001798"/>
    </source>
</evidence>
<reference evidence="15 16" key="1">
    <citation type="journal article" date="2018" name="Cell">
        <title>The Chara Genome: Secondary Complexity and Implications for Plant Terrestrialization.</title>
        <authorList>
            <person name="Nishiyama T."/>
            <person name="Sakayama H."/>
            <person name="Vries J.D."/>
            <person name="Buschmann H."/>
            <person name="Saint-Marcoux D."/>
            <person name="Ullrich K.K."/>
            <person name="Haas F.B."/>
            <person name="Vanderstraeten L."/>
            <person name="Becker D."/>
            <person name="Lang D."/>
            <person name="Vosolsobe S."/>
            <person name="Rombauts S."/>
            <person name="Wilhelmsson P.K.I."/>
            <person name="Janitza P."/>
            <person name="Kern R."/>
            <person name="Heyl A."/>
            <person name="Rumpler F."/>
            <person name="Villalobos L.I.A.C."/>
            <person name="Clay J.M."/>
            <person name="Skokan R."/>
            <person name="Toyoda A."/>
            <person name="Suzuki Y."/>
            <person name="Kagoshima H."/>
            <person name="Schijlen E."/>
            <person name="Tajeshwar N."/>
            <person name="Catarino B."/>
            <person name="Hetherington A.J."/>
            <person name="Saltykova A."/>
            <person name="Bonnot C."/>
            <person name="Breuninger H."/>
            <person name="Symeonidi A."/>
            <person name="Radhakrishnan G.V."/>
            <person name="Van Nieuwerburgh F."/>
            <person name="Deforce D."/>
            <person name="Chang C."/>
            <person name="Karol K.G."/>
            <person name="Hedrich R."/>
            <person name="Ulvskov P."/>
            <person name="Glockner G."/>
            <person name="Delwiche C.F."/>
            <person name="Petrasek J."/>
            <person name="Van de Peer Y."/>
            <person name="Friml J."/>
            <person name="Beilby M."/>
            <person name="Dolan L."/>
            <person name="Kohara Y."/>
            <person name="Sugano S."/>
            <person name="Fujiyama A."/>
            <person name="Delaux P.-M."/>
            <person name="Quint M."/>
            <person name="TheiBen G."/>
            <person name="Hagemann M."/>
            <person name="Harholt J."/>
            <person name="Dunand C."/>
            <person name="Zachgo S."/>
            <person name="Langdale J."/>
            <person name="Maumus F."/>
            <person name="Straeten D.V.D."/>
            <person name="Gould S.B."/>
            <person name="Rensing S.A."/>
        </authorList>
    </citation>
    <scope>NUCLEOTIDE SEQUENCE [LARGE SCALE GENOMIC DNA]</scope>
    <source>
        <strain evidence="15 16">S276</strain>
    </source>
</reference>
<keyword evidence="10" id="KW-0862">Zinc</keyword>
<dbReference type="PANTHER" id="PTHR11685">
    <property type="entry name" value="RBR FAMILY RING FINGER AND IBR DOMAIN-CONTAINING"/>
    <property type="match status" value="1"/>
</dbReference>
<dbReference type="InterPro" id="IPR045840">
    <property type="entry name" value="Ariadne"/>
</dbReference>
<dbReference type="InterPro" id="IPR001841">
    <property type="entry name" value="Znf_RING"/>
</dbReference>
<dbReference type="Pfam" id="PF01485">
    <property type="entry name" value="IBR"/>
    <property type="match status" value="1"/>
</dbReference>
<evidence type="ECO:0000313" key="15">
    <source>
        <dbReference type="EMBL" id="GBG68619.1"/>
    </source>
</evidence>
<comment type="similarity">
    <text evidence="3">Belongs to the RBR family. Ariadne subfamily.</text>
</comment>
<comment type="catalytic activity">
    <reaction evidence="1">
        <text>[E2 ubiquitin-conjugating enzyme]-S-ubiquitinyl-L-cysteine + [acceptor protein]-L-lysine = [E2 ubiquitin-conjugating enzyme]-L-cysteine + [acceptor protein]-N(6)-ubiquitinyl-L-lysine.</text>
        <dbReference type="EC" id="2.3.2.31"/>
    </reaction>
</comment>
<feature type="compositionally biased region" description="Gly residues" evidence="12">
    <location>
        <begin position="583"/>
        <end position="594"/>
    </location>
</feature>
<dbReference type="Gene3D" id="3.30.40.10">
    <property type="entry name" value="Zinc/RING finger domain, C3HC4 (zinc finger)"/>
    <property type="match status" value="1"/>
</dbReference>
<feature type="region of interest" description="Disordered" evidence="12">
    <location>
        <begin position="776"/>
        <end position="855"/>
    </location>
</feature>
<evidence type="ECO:0000313" key="16">
    <source>
        <dbReference type="Proteomes" id="UP000265515"/>
    </source>
</evidence>
<keyword evidence="8 11" id="KW-0863">Zinc-finger</keyword>
<evidence type="ECO:0000256" key="10">
    <source>
        <dbReference type="ARBA" id="ARBA00022833"/>
    </source>
</evidence>
<proteinExistence type="inferred from homology"/>
<dbReference type="Pfam" id="PF26200">
    <property type="entry name" value="Rcat_RNF216"/>
    <property type="match status" value="1"/>
</dbReference>
<dbReference type="Gene3D" id="1.20.120.1750">
    <property type="match status" value="1"/>
</dbReference>
<feature type="compositionally biased region" description="Basic and acidic residues" evidence="12">
    <location>
        <begin position="790"/>
        <end position="799"/>
    </location>
</feature>
<comment type="caution">
    <text evidence="15">The sequence shown here is derived from an EMBL/GenBank/DDBJ whole genome shotgun (WGS) entry which is preliminary data.</text>
</comment>
<evidence type="ECO:0000256" key="4">
    <source>
        <dbReference type="ARBA" id="ARBA00012251"/>
    </source>
</evidence>
<dbReference type="GO" id="GO:0016567">
    <property type="term" value="P:protein ubiquitination"/>
    <property type="evidence" value="ECO:0007669"/>
    <property type="project" value="InterPro"/>
</dbReference>
<dbReference type="InterPro" id="IPR044066">
    <property type="entry name" value="TRIAD_supradom"/>
</dbReference>
<dbReference type="SUPFAM" id="SSF57850">
    <property type="entry name" value="RING/U-box"/>
    <property type="match status" value="3"/>
</dbReference>
<keyword evidence="5" id="KW-0808">Transferase</keyword>
<dbReference type="InterPro" id="IPR013083">
    <property type="entry name" value="Znf_RING/FYVE/PHD"/>
</dbReference>
<dbReference type="AlphaFoldDB" id="A0A388KEZ3"/>
<comment type="function">
    <text evidence="2">Might act as an E3 ubiquitin-protein ligase, or as part of E3 complex, which accepts ubiquitin from specific E2 ubiquitin-conjugating enzymes and then transfers it to substrates.</text>
</comment>
<dbReference type="Gramene" id="GBG68619">
    <property type="protein sequence ID" value="GBG68619"/>
    <property type="gene ID" value="CBR_g3160"/>
</dbReference>
<feature type="region of interest" description="Disordered" evidence="12">
    <location>
        <begin position="562"/>
        <end position="597"/>
    </location>
</feature>
<evidence type="ECO:0000256" key="9">
    <source>
        <dbReference type="ARBA" id="ARBA00022786"/>
    </source>
</evidence>
<evidence type="ECO:0000259" key="14">
    <source>
        <dbReference type="PROSITE" id="PS51873"/>
    </source>
</evidence>
<dbReference type="SMART" id="SM00647">
    <property type="entry name" value="IBR"/>
    <property type="match status" value="2"/>
</dbReference>
<dbReference type="PROSITE" id="PS50089">
    <property type="entry name" value="ZF_RING_2"/>
    <property type="match status" value="1"/>
</dbReference>
<dbReference type="FunFam" id="1.20.120.1750:FF:000013">
    <property type="entry name" value="RBR-type E3 ubiquitin transferase"/>
    <property type="match status" value="1"/>
</dbReference>
<evidence type="ECO:0000256" key="2">
    <source>
        <dbReference type="ARBA" id="ARBA00003976"/>
    </source>
</evidence>
<evidence type="ECO:0000256" key="8">
    <source>
        <dbReference type="ARBA" id="ARBA00022771"/>
    </source>
</evidence>
<feature type="compositionally biased region" description="Gly residues" evidence="12">
    <location>
        <begin position="840"/>
        <end position="855"/>
    </location>
</feature>
<name>A0A388KEZ3_CHABU</name>
<evidence type="ECO:0000256" key="7">
    <source>
        <dbReference type="ARBA" id="ARBA00022737"/>
    </source>
</evidence>
<dbReference type="OrthoDB" id="10009520at2759"/>
<evidence type="ECO:0000256" key="6">
    <source>
        <dbReference type="ARBA" id="ARBA00022723"/>
    </source>
</evidence>
<dbReference type="Proteomes" id="UP000265515">
    <property type="component" value="Unassembled WGS sequence"/>
</dbReference>
<dbReference type="CDD" id="cd16773">
    <property type="entry name" value="RING-HC_RBR_TRIAD1"/>
    <property type="match status" value="1"/>
</dbReference>
<protein>
    <recommendedName>
        <fullName evidence="4">RBR-type E3 ubiquitin transferase</fullName>
        <ecNumber evidence="4">2.3.2.31</ecNumber>
    </recommendedName>
</protein>
<keyword evidence="16" id="KW-1185">Reference proteome</keyword>
<dbReference type="InterPro" id="IPR002867">
    <property type="entry name" value="IBR_dom"/>
</dbReference>
<dbReference type="GO" id="GO:0008270">
    <property type="term" value="F:zinc ion binding"/>
    <property type="evidence" value="ECO:0007669"/>
    <property type="project" value="UniProtKB-KW"/>
</dbReference>
<dbReference type="Pfam" id="PF19422">
    <property type="entry name" value="Ariadne"/>
    <property type="match status" value="1"/>
</dbReference>
<evidence type="ECO:0000256" key="11">
    <source>
        <dbReference type="PROSITE-ProRule" id="PRU00175"/>
    </source>
</evidence>
<feature type="domain" description="RING-type" evidence="13">
    <location>
        <begin position="96"/>
        <end position="140"/>
    </location>
</feature>
<dbReference type="InterPro" id="IPR031127">
    <property type="entry name" value="E3_UB_ligase_RBR"/>
</dbReference>
<gene>
    <name evidence="15" type="ORF">CBR_g3160</name>
</gene>
<evidence type="ECO:0000256" key="12">
    <source>
        <dbReference type="SAM" id="MobiDB-lite"/>
    </source>
</evidence>
<dbReference type="PROSITE" id="PS51873">
    <property type="entry name" value="TRIAD"/>
    <property type="match status" value="1"/>
</dbReference>
<feature type="domain" description="RING-type" evidence="14">
    <location>
        <begin position="92"/>
        <end position="333"/>
    </location>
</feature>
<dbReference type="EC" id="2.3.2.31" evidence="4"/>
<dbReference type="STRING" id="69332.A0A388KEZ3"/>
<dbReference type="CDD" id="cd20346">
    <property type="entry name" value="BRcat_RBR_ANKIB1"/>
    <property type="match status" value="1"/>
</dbReference>
<evidence type="ECO:0000256" key="5">
    <source>
        <dbReference type="ARBA" id="ARBA00022679"/>
    </source>
</evidence>
<dbReference type="EMBL" id="BFEA01000103">
    <property type="protein sequence ID" value="GBG68619.1"/>
    <property type="molecule type" value="Genomic_DNA"/>
</dbReference>